<protein>
    <submittedName>
        <fullName evidence="2">ClpP/crotonase-like domain-containing protein</fullName>
    </submittedName>
</protein>
<dbReference type="InterPro" id="IPR029045">
    <property type="entry name" value="ClpP/crotonase-like_dom_sf"/>
</dbReference>
<dbReference type="Proteomes" id="UP000738349">
    <property type="component" value="Unassembled WGS sequence"/>
</dbReference>
<dbReference type="CDD" id="cd06558">
    <property type="entry name" value="crotonase-like"/>
    <property type="match status" value="1"/>
</dbReference>
<dbReference type="InterPro" id="IPR051683">
    <property type="entry name" value="Enoyl-CoA_Hydratase/Isomerase"/>
</dbReference>
<dbReference type="PANTHER" id="PTHR42964">
    <property type="entry name" value="ENOYL-COA HYDRATASE"/>
    <property type="match status" value="1"/>
</dbReference>
<evidence type="ECO:0000313" key="3">
    <source>
        <dbReference type="Proteomes" id="UP000738349"/>
    </source>
</evidence>
<reference evidence="2" key="1">
    <citation type="journal article" date="2021" name="Nat. Commun.">
        <title>Genetic determinants of endophytism in the Arabidopsis root mycobiome.</title>
        <authorList>
            <person name="Mesny F."/>
            <person name="Miyauchi S."/>
            <person name="Thiergart T."/>
            <person name="Pickel B."/>
            <person name="Atanasova L."/>
            <person name="Karlsson M."/>
            <person name="Huettel B."/>
            <person name="Barry K.W."/>
            <person name="Haridas S."/>
            <person name="Chen C."/>
            <person name="Bauer D."/>
            <person name="Andreopoulos W."/>
            <person name="Pangilinan J."/>
            <person name="LaButti K."/>
            <person name="Riley R."/>
            <person name="Lipzen A."/>
            <person name="Clum A."/>
            <person name="Drula E."/>
            <person name="Henrissat B."/>
            <person name="Kohler A."/>
            <person name="Grigoriev I.V."/>
            <person name="Martin F.M."/>
            <person name="Hacquard S."/>
        </authorList>
    </citation>
    <scope>NUCLEOTIDE SEQUENCE</scope>
    <source>
        <strain evidence="2">MPI-CAGE-AT-0147</strain>
    </source>
</reference>
<dbReference type="PANTHER" id="PTHR42964:SF1">
    <property type="entry name" value="POLYKETIDE BIOSYNTHESIS ENOYL-COA HYDRATASE PKSH-RELATED"/>
    <property type="match status" value="1"/>
</dbReference>
<dbReference type="AlphaFoldDB" id="A0A9P9DK79"/>
<dbReference type="OrthoDB" id="10253869at2759"/>
<sequence>MGKSTTSVPTQELDWKPDTALQPVASKELRVHRAREAVKIELTRPENRNALTTSITRELGNLYRRVAQDTSVSRIYLTGQGPVFCAGMSLSAPEQTAKSDQNQHLAELEEFRGLLSAIENAPQVTIALINGPCYGGGNGLAFANDIRISTRDATFNLTEVRIGLSPCAISPCLAREWGIPLFRSAMLTGRPVTAAQLYGLGAIYGIADDNEQLQGGSLHDLESTLRLCAPRASAVCKELAKAAWSSPGSLAQDELVKNRYLDMMAPSDEARHGIGRFRKGFRKVDWASMGKGAGNKDSHL</sequence>
<evidence type="ECO:0000256" key="1">
    <source>
        <dbReference type="ARBA" id="ARBA00005254"/>
    </source>
</evidence>
<evidence type="ECO:0000313" key="2">
    <source>
        <dbReference type="EMBL" id="KAH7120487.1"/>
    </source>
</evidence>
<proteinExistence type="inferred from homology"/>
<keyword evidence="3" id="KW-1185">Reference proteome</keyword>
<comment type="caution">
    <text evidence="2">The sequence shown here is derived from an EMBL/GenBank/DDBJ whole genome shotgun (WGS) entry which is preliminary data.</text>
</comment>
<name>A0A9P9DK79_9HYPO</name>
<organism evidence="2 3">
    <name type="scientific">Dactylonectria macrodidyma</name>
    <dbReference type="NCBI Taxonomy" id="307937"/>
    <lineage>
        <taxon>Eukaryota</taxon>
        <taxon>Fungi</taxon>
        <taxon>Dikarya</taxon>
        <taxon>Ascomycota</taxon>
        <taxon>Pezizomycotina</taxon>
        <taxon>Sordariomycetes</taxon>
        <taxon>Hypocreomycetidae</taxon>
        <taxon>Hypocreales</taxon>
        <taxon>Nectriaceae</taxon>
        <taxon>Dactylonectria</taxon>
    </lineage>
</organism>
<dbReference type="Pfam" id="PF00378">
    <property type="entry name" value="ECH_1"/>
    <property type="match status" value="1"/>
</dbReference>
<dbReference type="EMBL" id="JAGMUV010000025">
    <property type="protein sequence ID" value="KAH7120487.1"/>
    <property type="molecule type" value="Genomic_DNA"/>
</dbReference>
<dbReference type="InterPro" id="IPR001753">
    <property type="entry name" value="Enoyl-CoA_hydra/iso"/>
</dbReference>
<dbReference type="Gene3D" id="3.90.226.10">
    <property type="entry name" value="2-enoyl-CoA Hydratase, Chain A, domain 1"/>
    <property type="match status" value="1"/>
</dbReference>
<dbReference type="SUPFAM" id="SSF52096">
    <property type="entry name" value="ClpP/crotonase"/>
    <property type="match status" value="1"/>
</dbReference>
<gene>
    <name evidence="2" type="ORF">EDB81DRAFT_231849</name>
</gene>
<comment type="similarity">
    <text evidence="1">Belongs to the enoyl-CoA hydratase/isomerase family.</text>
</comment>
<accession>A0A9P9DK79</accession>